<protein>
    <submittedName>
        <fullName evidence="1">Uncharacterized protein</fullName>
    </submittedName>
</protein>
<dbReference type="AlphaFoldDB" id="A0A0F9HD93"/>
<evidence type="ECO:0000313" key="1">
    <source>
        <dbReference type="EMBL" id="KKM01112.1"/>
    </source>
</evidence>
<dbReference type="EMBL" id="LAZR01017270">
    <property type="protein sequence ID" value="KKM01112.1"/>
    <property type="molecule type" value="Genomic_DNA"/>
</dbReference>
<feature type="non-terminal residue" evidence="1">
    <location>
        <position position="1"/>
    </location>
</feature>
<proteinExistence type="predicted"/>
<sequence length="225" mass="24800">QVASDIAYLWNMERVPRIYLGSKNDTGQLDGIISYFQTSNKATASTFLKGTFITAWTDTIKDLIDLITPSYFFQFKATLRRDITTDQPILRFINISYDDTLMNFTIEPDVDFLDFDFTSVDDSATPAGQTASGPIFTIWNTGNITFDLQALSLTPFDNCFTPGLFNSSNQNLLLGGGNNTINLSTSAQTLATLGPGKQASVWMNVSASSCSTRSDFFDIEFSTSP</sequence>
<organism evidence="1">
    <name type="scientific">marine sediment metagenome</name>
    <dbReference type="NCBI Taxonomy" id="412755"/>
    <lineage>
        <taxon>unclassified sequences</taxon>
        <taxon>metagenomes</taxon>
        <taxon>ecological metagenomes</taxon>
    </lineage>
</organism>
<gene>
    <name evidence="1" type="ORF">LCGC14_1797660</name>
</gene>
<comment type="caution">
    <text evidence="1">The sequence shown here is derived from an EMBL/GenBank/DDBJ whole genome shotgun (WGS) entry which is preliminary data.</text>
</comment>
<accession>A0A0F9HD93</accession>
<reference evidence="1" key="1">
    <citation type="journal article" date="2015" name="Nature">
        <title>Complex archaea that bridge the gap between prokaryotes and eukaryotes.</title>
        <authorList>
            <person name="Spang A."/>
            <person name="Saw J.H."/>
            <person name="Jorgensen S.L."/>
            <person name="Zaremba-Niedzwiedzka K."/>
            <person name="Martijn J."/>
            <person name="Lind A.E."/>
            <person name="van Eijk R."/>
            <person name="Schleper C."/>
            <person name="Guy L."/>
            <person name="Ettema T.J."/>
        </authorList>
    </citation>
    <scope>NUCLEOTIDE SEQUENCE</scope>
</reference>
<name>A0A0F9HD93_9ZZZZ</name>